<accession>A0ABQ4PW17</accession>
<feature type="signal peptide" evidence="1">
    <location>
        <begin position="1"/>
        <end position="28"/>
    </location>
</feature>
<dbReference type="RefSeq" id="WP_284359906.1">
    <property type="nucleotide sequence ID" value="NZ_BPFZ01000007.1"/>
</dbReference>
<dbReference type="Pfam" id="PF12697">
    <property type="entry name" value="Abhydrolase_6"/>
    <property type="match status" value="1"/>
</dbReference>
<protein>
    <submittedName>
        <fullName evidence="3">Alpha/beta hydrolase</fullName>
    </submittedName>
</protein>
<dbReference type="PANTHER" id="PTHR43689">
    <property type="entry name" value="HYDROLASE"/>
    <property type="match status" value="1"/>
</dbReference>
<dbReference type="InterPro" id="IPR029058">
    <property type="entry name" value="AB_hydrolase_fold"/>
</dbReference>
<sequence length="323" mass="35779">MLKRHKPWQALRALMMMGLAGLSVTACSTDMPKAVAEARYRSNTSAFISLSDGVRLHVRDEGPRDGPVLILAHGSNASLHTWERWVEVLKANWRLISFDFPGHGLTGPSKSRRYDGASYVQVVDELAQYFGVSRFVLAGHSMGGGVAWRYALAHPEKLSGLILVDAAGYPRETKAIPLVFRIARAPILGEALSVCTTKGMIAANLKQVMVDDALVTPHMVQRYYDLLMREGNRQATLDRMRAKPNLPDAYQSIPTIKVPTLILWGEEDPWIPLSDARRFAREIKGAKFVSYPGIGHLPQEEMPKETALVVGNFLQHIEAVTSP</sequence>
<evidence type="ECO:0000256" key="1">
    <source>
        <dbReference type="SAM" id="SignalP"/>
    </source>
</evidence>
<keyword evidence="3" id="KW-0378">Hydrolase</keyword>
<dbReference type="SUPFAM" id="SSF53474">
    <property type="entry name" value="alpha/beta-Hydrolases"/>
    <property type="match status" value="1"/>
</dbReference>
<dbReference type="Proteomes" id="UP001161064">
    <property type="component" value="Unassembled WGS sequence"/>
</dbReference>
<feature type="domain" description="AB hydrolase-1" evidence="2">
    <location>
        <begin position="69"/>
        <end position="307"/>
    </location>
</feature>
<gene>
    <name evidence="3" type="ORF">PsB1_1284</name>
</gene>
<proteinExistence type="predicted"/>
<dbReference type="PRINTS" id="PR00111">
    <property type="entry name" value="ABHYDROLASE"/>
</dbReference>
<reference evidence="3" key="2">
    <citation type="journal article" date="2023" name="ISME Commun">
        <title>Characterization of a bloom-associated alphaproteobacterial lineage, 'Candidatus Phycosocius': insights into freshwater algal-bacterial interactions.</title>
        <authorList>
            <person name="Tanabe Y."/>
            <person name="Yamaguchi H."/>
            <person name="Yoshida M."/>
            <person name="Kai A."/>
            <person name="Okazaki Y."/>
        </authorList>
    </citation>
    <scope>NUCLEOTIDE SEQUENCE</scope>
    <source>
        <strain evidence="3">BOTRYCO-1</strain>
    </source>
</reference>
<keyword evidence="4" id="KW-1185">Reference proteome</keyword>
<dbReference type="InterPro" id="IPR000073">
    <property type="entry name" value="AB_hydrolase_1"/>
</dbReference>
<evidence type="ECO:0000313" key="3">
    <source>
        <dbReference type="EMBL" id="GIU67130.1"/>
    </source>
</evidence>
<evidence type="ECO:0000259" key="2">
    <source>
        <dbReference type="Pfam" id="PF12697"/>
    </source>
</evidence>
<dbReference type="PROSITE" id="PS51257">
    <property type="entry name" value="PROKAR_LIPOPROTEIN"/>
    <property type="match status" value="1"/>
</dbReference>
<reference evidence="3" key="1">
    <citation type="submission" date="2021-05" db="EMBL/GenBank/DDBJ databases">
        <authorList>
            <person name="Tanabe Y."/>
        </authorList>
    </citation>
    <scope>NUCLEOTIDE SEQUENCE</scope>
    <source>
        <strain evidence="3">BOTRYCO-1</strain>
    </source>
</reference>
<dbReference type="EMBL" id="BPFZ01000007">
    <property type="protein sequence ID" value="GIU67130.1"/>
    <property type="molecule type" value="Genomic_DNA"/>
</dbReference>
<dbReference type="GO" id="GO:0016787">
    <property type="term" value="F:hydrolase activity"/>
    <property type="evidence" value="ECO:0007669"/>
    <property type="project" value="UniProtKB-KW"/>
</dbReference>
<evidence type="ECO:0000313" key="4">
    <source>
        <dbReference type="Proteomes" id="UP001161064"/>
    </source>
</evidence>
<comment type="caution">
    <text evidence="3">The sequence shown here is derived from an EMBL/GenBank/DDBJ whole genome shotgun (WGS) entry which is preliminary data.</text>
</comment>
<feature type="chain" id="PRO_5045158926" evidence="1">
    <location>
        <begin position="29"/>
        <end position="323"/>
    </location>
</feature>
<keyword evidence="1" id="KW-0732">Signal</keyword>
<dbReference type="Gene3D" id="3.40.50.1820">
    <property type="entry name" value="alpha/beta hydrolase"/>
    <property type="match status" value="1"/>
</dbReference>
<name>A0ABQ4PW17_9PROT</name>
<organism evidence="3 4">
    <name type="scientific">Candidatus Phycosocius spiralis</name>
    <dbReference type="NCBI Taxonomy" id="2815099"/>
    <lineage>
        <taxon>Bacteria</taxon>
        <taxon>Pseudomonadati</taxon>
        <taxon>Pseudomonadota</taxon>
        <taxon>Alphaproteobacteria</taxon>
        <taxon>Caulobacterales</taxon>
        <taxon>Caulobacterales incertae sedis</taxon>
        <taxon>Candidatus Phycosocius</taxon>
    </lineage>
</organism>
<dbReference type="PANTHER" id="PTHR43689:SF8">
    <property type="entry name" value="ALPHA_BETA-HYDROLASES SUPERFAMILY PROTEIN"/>
    <property type="match status" value="1"/>
</dbReference>